<organism evidence="6 7">
    <name type="scientific">Fraxinus pennsylvanica</name>
    <dbReference type="NCBI Taxonomy" id="56036"/>
    <lineage>
        <taxon>Eukaryota</taxon>
        <taxon>Viridiplantae</taxon>
        <taxon>Streptophyta</taxon>
        <taxon>Embryophyta</taxon>
        <taxon>Tracheophyta</taxon>
        <taxon>Spermatophyta</taxon>
        <taxon>Magnoliopsida</taxon>
        <taxon>eudicotyledons</taxon>
        <taxon>Gunneridae</taxon>
        <taxon>Pentapetalae</taxon>
        <taxon>asterids</taxon>
        <taxon>lamiids</taxon>
        <taxon>Lamiales</taxon>
        <taxon>Oleaceae</taxon>
        <taxon>Oleeae</taxon>
        <taxon>Fraxinus</taxon>
    </lineage>
</organism>
<dbReference type="GO" id="GO:0046872">
    <property type="term" value="F:metal ion binding"/>
    <property type="evidence" value="ECO:0007669"/>
    <property type="project" value="UniProtKB-KW"/>
</dbReference>
<dbReference type="GO" id="GO:0032259">
    <property type="term" value="P:methylation"/>
    <property type="evidence" value="ECO:0007669"/>
    <property type="project" value="UniProtKB-KW"/>
</dbReference>
<gene>
    <name evidence="6" type="ORF">FPE_LOCUS9384</name>
</gene>
<dbReference type="InterPro" id="IPR042086">
    <property type="entry name" value="MeTrfase_capping"/>
</dbReference>
<dbReference type="Gene3D" id="1.10.1200.270">
    <property type="entry name" value="Methyltransferase, alpha-helical capping domain"/>
    <property type="match status" value="1"/>
</dbReference>
<dbReference type="EMBL" id="OU503040">
    <property type="protein sequence ID" value="CAI9761954.1"/>
    <property type="molecule type" value="Genomic_DNA"/>
</dbReference>
<name>A0AAD1Z336_9LAMI</name>
<evidence type="ECO:0000256" key="3">
    <source>
        <dbReference type="ARBA" id="ARBA00022679"/>
    </source>
</evidence>
<keyword evidence="2" id="KW-0489">Methyltransferase</keyword>
<dbReference type="AlphaFoldDB" id="A0AAD1Z336"/>
<dbReference type="InterPro" id="IPR005299">
    <property type="entry name" value="MeTrfase_7"/>
</dbReference>
<evidence type="ECO:0000313" key="6">
    <source>
        <dbReference type="EMBL" id="CAI9761954.1"/>
    </source>
</evidence>
<dbReference type="PANTHER" id="PTHR31009">
    <property type="entry name" value="S-ADENOSYL-L-METHIONINE:CARBOXYL METHYLTRANSFERASE FAMILY PROTEIN"/>
    <property type="match status" value="1"/>
</dbReference>
<evidence type="ECO:0000256" key="4">
    <source>
        <dbReference type="ARBA" id="ARBA00022723"/>
    </source>
</evidence>
<keyword evidence="7" id="KW-1185">Reference proteome</keyword>
<evidence type="ECO:0000256" key="1">
    <source>
        <dbReference type="ARBA" id="ARBA00007967"/>
    </source>
</evidence>
<dbReference type="GO" id="GO:0008168">
    <property type="term" value="F:methyltransferase activity"/>
    <property type="evidence" value="ECO:0007669"/>
    <property type="project" value="UniProtKB-KW"/>
</dbReference>
<keyword evidence="3" id="KW-0808">Transferase</keyword>
<keyword evidence="4" id="KW-0479">Metal-binding</keyword>
<proteinExistence type="inferred from homology"/>
<reference evidence="6" key="1">
    <citation type="submission" date="2023-05" db="EMBL/GenBank/DDBJ databases">
        <authorList>
            <person name="Huff M."/>
        </authorList>
    </citation>
    <scope>NUCLEOTIDE SEQUENCE</scope>
</reference>
<dbReference type="SUPFAM" id="SSF53335">
    <property type="entry name" value="S-adenosyl-L-methionine-dependent methyltransferases"/>
    <property type="match status" value="1"/>
</dbReference>
<keyword evidence="5" id="KW-0460">Magnesium</keyword>
<evidence type="ECO:0000313" key="7">
    <source>
        <dbReference type="Proteomes" id="UP000834106"/>
    </source>
</evidence>
<evidence type="ECO:0000256" key="5">
    <source>
        <dbReference type="ARBA" id="ARBA00022842"/>
    </source>
</evidence>
<comment type="similarity">
    <text evidence="1">Belongs to the methyltransferase superfamily. Type-7 methyltransferase family.</text>
</comment>
<evidence type="ECO:0000256" key="2">
    <source>
        <dbReference type="ARBA" id="ARBA00022603"/>
    </source>
</evidence>
<protein>
    <submittedName>
        <fullName evidence="6">Uncharacterized protein</fullName>
    </submittedName>
</protein>
<dbReference type="Gene3D" id="3.40.50.150">
    <property type="entry name" value="Vaccinia Virus protein VP39"/>
    <property type="match status" value="1"/>
</dbReference>
<accession>A0AAD1Z336</accession>
<dbReference type="Pfam" id="PF03492">
    <property type="entry name" value="Methyltransf_7"/>
    <property type="match status" value="1"/>
</dbReference>
<sequence>MFDDNWCLTFPFEIYGTNTRYKRRLKIFDFILNSKLKMPTESAMNGGIGTESYAKNSRYQRGIAETAKEIITEGIKKNLDIEKLSLTSVNTFRIADFGCSTGPNTFIAMQTIVEAVWKKFETELSDSQVPDFQVFFNDRTSNDFNTLFASLPPERKYYAAGVPGSFYKRQFPKDSLHFAHSSCTLNWLSVLPQEILDNSSPAWNQGKITYSGERKEVFNAYALQYAKDLDSFFKARAQELVCGGLTALVIPSVPNPNNDLSNITFPSYDLLGDCLVELAERGRFDAAKVDSFNLPVYYTYPNELKAIIEKNQDFSIERIEVLNIQSKHQIDPDSKAYSLGKRAVFEGLLQEHFGSEFMDELFDLYTEKVEETAVLLNPKETSMVTFVLLKRDIRIT</sequence>
<dbReference type="Proteomes" id="UP000834106">
    <property type="component" value="Chromosome 5"/>
</dbReference>
<dbReference type="InterPro" id="IPR029063">
    <property type="entry name" value="SAM-dependent_MTases_sf"/>
</dbReference>